<dbReference type="EMBL" id="CP119879">
    <property type="protein sequence ID" value="WFD35627.1"/>
    <property type="molecule type" value="Genomic_DNA"/>
</dbReference>
<sequence length="145" mass="16780">MRGEASDHAIDFIVKYINGPKVDQDTVEEVVLAFAVLVRDDRKKGIKPLIDILERLCELVPSFSREVKHNISVMIAETTQNNEEDSEEVKQKLKEIVEAHPEAYKLHEDDEVMEELRQIMAELYTPKITREDDDASFDDSEYIED</sequence>
<organism evidence="1 2">
    <name type="scientific">Malassezia cuniculi</name>
    <dbReference type="NCBI Taxonomy" id="948313"/>
    <lineage>
        <taxon>Eukaryota</taxon>
        <taxon>Fungi</taxon>
        <taxon>Dikarya</taxon>
        <taxon>Basidiomycota</taxon>
        <taxon>Ustilaginomycotina</taxon>
        <taxon>Malasseziomycetes</taxon>
        <taxon>Malasseziales</taxon>
        <taxon>Malasseziaceae</taxon>
        <taxon>Malassezia</taxon>
    </lineage>
</organism>
<proteinExistence type="predicted"/>
<dbReference type="SUPFAM" id="SSF48371">
    <property type="entry name" value="ARM repeat"/>
    <property type="match status" value="1"/>
</dbReference>
<accession>A0AAF0EVU0</accession>
<protein>
    <submittedName>
        <fullName evidence="1">Uncharacterized protein</fullName>
    </submittedName>
</protein>
<dbReference type="Proteomes" id="UP001219933">
    <property type="component" value="Chromosome 3"/>
</dbReference>
<reference evidence="1" key="1">
    <citation type="submission" date="2023-03" db="EMBL/GenBank/DDBJ databases">
        <title>Mating type loci evolution in Malassezia.</title>
        <authorList>
            <person name="Coelho M.A."/>
        </authorList>
    </citation>
    <scope>NUCLEOTIDE SEQUENCE</scope>
    <source>
        <strain evidence="1">CBS 11721</strain>
    </source>
</reference>
<keyword evidence="2" id="KW-1185">Reference proteome</keyword>
<evidence type="ECO:0000313" key="2">
    <source>
        <dbReference type="Proteomes" id="UP001219933"/>
    </source>
</evidence>
<gene>
    <name evidence="1" type="ORF">MCUN1_002485</name>
</gene>
<dbReference type="AlphaFoldDB" id="A0AAF0EVU0"/>
<evidence type="ECO:0000313" key="1">
    <source>
        <dbReference type="EMBL" id="WFD35627.1"/>
    </source>
</evidence>
<name>A0AAF0EVU0_9BASI</name>
<dbReference type="InterPro" id="IPR016024">
    <property type="entry name" value="ARM-type_fold"/>
</dbReference>